<dbReference type="GO" id="GO:0005200">
    <property type="term" value="F:structural constituent of cytoskeleton"/>
    <property type="evidence" value="ECO:0007669"/>
    <property type="project" value="TreeGrafter"/>
</dbReference>
<dbReference type="PROSITE" id="PS51841">
    <property type="entry name" value="LTD"/>
    <property type="match status" value="1"/>
</dbReference>
<name>A0AAV6GFA2_9TELE</name>
<evidence type="ECO:0000256" key="7">
    <source>
        <dbReference type="ARBA" id="ARBA00023289"/>
    </source>
</evidence>
<feature type="region of interest" description="Disordered" evidence="11">
    <location>
        <begin position="390"/>
        <end position="432"/>
    </location>
</feature>
<proteinExistence type="inferred from homology"/>
<dbReference type="EMBL" id="JADWDJ010000012">
    <property type="protein sequence ID" value="KAG5272657.1"/>
    <property type="molecule type" value="Genomic_DNA"/>
</dbReference>
<keyword evidence="1" id="KW-0488">Methylation</keyword>
<dbReference type="Gene3D" id="1.20.5.1160">
    <property type="entry name" value="Vasodilator-stimulated phosphoprotein"/>
    <property type="match status" value="1"/>
</dbReference>
<keyword evidence="15" id="KW-1185">Reference proteome</keyword>
<evidence type="ECO:0000256" key="2">
    <source>
        <dbReference type="ARBA" id="ARBA00022553"/>
    </source>
</evidence>
<feature type="region of interest" description="Disordered" evidence="11">
    <location>
        <begin position="549"/>
        <end position="568"/>
    </location>
</feature>
<dbReference type="GO" id="GO:0006998">
    <property type="term" value="P:nuclear envelope organization"/>
    <property type="evidence" value="ECO:0007669"/>
    <property type="project" value="TreeGrafter"/>
</dbReference>
<comment type="caution">
    <text evidence="14">The sequence shown here is derived from an EMBL/GenBank/DDBJ whole genome shotgun (WGS) entry which is preliminary data.</text>
</comment>
<evidence type="ECO:0008006" key="16">
    <source>
        <dbReference type="Google" id="ProtNLM"/>
    </source>
</evidence>
<organism evidence="14 15">
    <name type="scientific">Alosa alosa</name>
    <name type="common">allis shad</name>
    <dbReference type="NCBI Taxonomy" id="278164"/>
    <lineage>
        <taxon>Eukaryota</taxon>
        <taxon>Metazoa</taxon>
        <taxon>Chordata</taxon>
        <taxon>Craniata</taxon>
        <taxon>Vertebrata</taxon>
        <taxon>Euteleostomi</taxon>
        <taxon>Actinopterygii</taxon>
        <taxon>Neopterygii</taxon>
        <taxon>Teleostei</taxon>
        <taxon>Clupei</taxon>
        <taxon>Clupeiformes</taxon>
        <taxon>Clupeoidei</taxon>
        <taxon>Clupeidae</taxon>
        <taxon>Alosa</taxon>
    </lineage>
</organism>
<comment type="similarity">
    <text evidence="9">Belongs to the intermediate filament family.</text>
</comment>
<evidence type="ECO:0000259" key="13">
    <source>
        <dbReference type="PROSITE" id="PS51842"/>
    </source>
</evidence>
<dbReference type="InterPro" id="IPR001322">
    <property type="entry name" value="Lamin_tail_dom"/>
</dbReference>
<evidence type="ECO:0000256" key="10">
    <source>
        <dbReference type="SAM" id="Coils"/>
    </source>
</evidence>
<keyword evidence="3 9" id="KW-0403">Intermediate filament</keyword>
<keyword evidence="2" id="KW-0597">Phosphoprotein</keyword>
<dbReference type="PANTHER" id="PTHR45721">
    <property type="entry name" value="LAMIN DM0-RELATED"/>
    <property type="match status" value="1"/>
</dbReference>
<dbReference type="SUPFAM" id="SSF74853">
    <property type="entry name" value="Lamin A/C globular tail domain"/>
    <property type="match status" value="1"/>
</dbReference>
<dbReference type="GO" id="GO:0051664">
    <property type="term" value="P:nuclear pore localization"/>
    <property type="evidence" value="ECO:0007669"/>
    <property type="project" value="TreeGrafter"/>
</dbReference>
<dbReference type="InterPro" id="IPR018039">
    <property type="entry name" value="IF_conserved"/>
</dbReference>
<dbReference type="Pfam" id="PF00038">
    <property type="entry name" value="Filament"/>
    <property type="match status" value="1"/>
</dbReference>
<dbReference type="GO" id="GO:0090435">
    <property type="term" value="P:protein localization to nuclear envelope"/>
    <property type="evidence" value="ECO:0007669"/>
    <property type="project" value="TreeGrafter"/>
</dbReference>
<evidence type="ECO:0000313" key="15">
    <source>
        <dbReference type="Proteomes" id="UP000823561"/>
    </source>
</evidence>
<dbReference type="GO" id="GO:0005882">
    <property type="term" value="C:intermediate filament"/>
    <property type="evidence" value="ECO:0007669"/>
    <property type="project" value="UniProtKB-KW"/>
</dbReference>
<evidence type="ECO:0000256" key="4">
    <source>
        <dbReference type="ARBA" id="ARBA00023054"/>
    </source>
</evidence>
<comment type="subcellular location">
    <subcellularLocation>
        <location evidence="8">Nucleus lamina</location>
    </subcellularLocation>
</comment>
<dbReference type="GO" id="GO:0005652">
    <property type="term" value="C:nuclear lamina"/>
    <property type="evidence" value="ECO:0007669"/>
    <property type="project" value="UniProtKB-SubCell"/>
</dbReference>
<evidence type="ECO:0000256" key="3">
    <source>
        <dbReference type="ARBA" id="ARBA00022754"/>
    </source>
</evidence>
<keyword evidence="5" id="KW-0539">Nucleus</keyword>
<feature type="coiled-coil region" evidence="10">
    <location>
        <begin position="150"/>
        <end position="184"/>
    </location>
</feature>
<dbReference type="PROSITE" id="PS00226">
    <property type="entry name" value="IF_ROD_1"/>
    <property type="match status" value="1"/>
</dbReference>
<dbReference type="Proteomes" id="UP000823561">
    <property type="component" value="Chromosome 12"/>
</dbReference>
<dbReference type="PROSITE" id="PS51842">
    <property type="entry name" value="IF_ROD_2"/>
    <property type="match status" value="1"/>
</dbReference>
<keyword evidence="4 10" id="KW-0175">Coiled coil</keyword>
<dbReference type="Gene3D" id="1.20.5.170">
    <property type="match status" value="1"/>
</dbReference>
<dbReference type="GO" id="GO:0031507">
    <property type="term" value="P:heterochromatin formation"/>
    <property type="evidence" value="ECO:0007669"/>
    <property type="project" value="TreeGrafter"/>
</dbReference>
<keyword evidence="6" id="KW-0449">Lipoprotein</keyword>
<dbReference type="GO" id="GO:0007097">
    <property type="term" value="P:nuclear migration"/>
    <property type="evidence" value="ECO:0007669"/>
    <property type="project" value="TreeGrafter"/>
</dbReference>
<evidence type="ECO:0000256" key="11">
    <source>
        <dbReference type="SAM" id="MobiDB-lite"/>
    </source>
</evidence>
<gene>
    <name evidence="14" type="ORF">AALO_G00167930</name>
</gene>
<feature type="region of interest" description="Disordered" evidence="11">
    <location>
        <begin position="1"/>
        <end position="25"/>
    </location>
</feature>
<dbReference type="SMART" id="SM01391">
    <property type="entry name" value="Filament"/>
    <property type="match status" value="1"/>
</dbReference>
<evidence type="ECO:0000256" key="8">
    <source>
        <dbReference type="ARBA" id="ARBA00024186"/>
    </source>
</evidence>
<evidence type="ECO:0000256" key="6">
    <source>
        <dbReference type="ARBA" id="ARBA00023288"/>
    </source>
</evidence>
<feature type="compositionally biased region" description="Low complexity" evidence="11">
    <location>
        <begin position="391"/>
        <end position="410"/>
    </location>
</feature>
<dbReference type="InterPro" id="IPR036415">
    <property type="entry name" value="Lamin_tail_dom_sf"/>
</dbReference>
<evidence type="ECO:0000256" key="5">
    <source>
        <dbReference type="ARBA" id="ARBA00023242"/>
    </source>
</evidence>
<evidence type="ECO:0000259" key="12">
    <source>
        <dbReference type="PROSITE" id="PS51841"/>
    </source>
</evidence>
<evidence type="ECO:0000256" key="9">
    <source>
        <dbReference type="RuleBase" id="RU000685"/>
    </source>
</evidence>
<protein>
    <recommendedName>
        <fullName evidence="16">Lamin B1</fullName>
    </recommendedName>
</protein>
<dbReference type="SUPFAM" id="SSF64593">
    <property type="entry name" value="Intermediate filament protein, coiled coil region"/>
    <property type="match status" value="2"/>
</dbReference>
<feature type="domain" description="IF rod" evidence="13">
    <location>
        <begin position="33"/>
        <end position="389"/>
    </location>
</feature>
<sequence>MATATSTPAGQRISSRTAGSTPLSPTRISRLQEKEELCNLNDRLAIYIDKVRSLESENSVLHLQISEKEEVRSRELTGLKSLYETELADARRSLDDTARDRARLQIELGKIKSEHEQLLQTHAKKDADLSGTQARLKDLEALLNSKDAALSTALSERKALEAAVADLQAQVQELDAGLIAAKKQLGDETLLRVDLENRCQSLMEDLDFRKNMFEEEIKDTRRSLETRMVEVDSGRQVEYEFKLQQALMDMRQQQEDQLKLYREEMESTYVAKLENVRLSSEMNSSAASMAREELKESALRVESLAAQMASMQKESRGWQDRISELESALANERDTSRRLLSEKEREIADIRAKMQLQLDEYEQLLDVKLALDMEINAYRKLLEGEEERLKLSPSPSSRVTVSRASSSRSVRTTRGKRKRVDVEESEASSSVSIAHSASATGNVCFDELDVDGKFVRLQNASEEDQAMVGYEMTRVIGDTSATYKFTPKYVLKAGQKVTIWASNAGVSSNPPTDLVWKSQSSWGTGEDVKVVLTDPQGEEVAVRSTVFKTASAEEEEEEDEDYDDEDGVEVMEEDLFHQQGDPHPAKRGCSIM</sequence>
<feature type="coiled-coil region" evidence="10">
    <location>
        <begin position="294"/>
        <end position="360"/>
    </location>
</feature>
<evidence type="ECO:0000256" key="1">
    <source>
        <dbReference type="ARBA" id="ARBA00022481"/>
    </source>
</evidence>
<evidence type="ECO:0000313" key="14">
    <source>
        <dbReference type="EMBL" id="KAG5272657.1"/>
    </source>
</evidence>
<feature type="compositionally biased region" description="Acidic residues" evidence="11">
    <location>
        <begin position="552"/>
        <end position="568"/>
    </location>
</feature>
<feature type="domain" description="LTD" evidence="12">
    <location>
        <begin position="431"/>
        <end position="547"/>
    </location>
</feature>
<reference evidence="14" key="1">
    <citation type="submission" date="2020-10" db="EMBL/GenBank/DDBJ databases">
        <title>Chromosome-scale genome assembly of the Allis shad, Alosa alosa.</title>
        <authorList>
            <person name="Margot Z."/>
            <person name="Christophe K."/>
            <person name="Cabau C."/>
            <person name="Louis A."/>
            <person name="Berthelot C."/>
            <person name="Parey E."/>
            <person name="Roest Crollius H."/>
            <person name="Montfort J."/>
            <person name="Robinson-Rechavi M."/>
            <person name="Bucao C."/>
            <person name="Bouchez O."/>
            <person name="Gislard M."/>
            <person name="Lluch J."/>
            <person name="Milhes M."/>
            <person name="Lampietro C."/>
            <person name="Lopez Roques C."/>
            <person name="Donnadieu C."/>
            <person name="Braasch I."/>
            <person name="Desvignes T."/>
            <person name="Postlethwait J."/>
            <person name="Bobe J."/>
            <person name="Guiguen Y."/>
        </authorList>
    </citation>
    <scope>NUCLEOTIDE SEQUENCE</scope>
    <source>
        <strain evidence="14">M-15738</strain>
        <tissue evidence="14">Blood</tissue>
    </source>
</reference>
<dbReference type="InterPro" id="IPR039008">
    <property type="entry name" value="IF_rod_dom"/>
</dbReference>
<dbReference type="Pfam" id="PF00932">
    <property type="entry name" value="LTD"/>
    <property type="match status" value="1"/>
</dbReference>
<feature type="coiled-coil region" evidence="10">
    <location>
        <begin position="87"/>
        <end position="121"/>
    </location>
</feature>
<dbReference type="Gene3D" id="2.60.40.1260">
    <property type="entry name" value="Lamin Tail domain"/>
    <property type="match status" value="1"/>
</dbReference>
<keyword evidence="7" id="KW-0636">Prenylation</keyword>
<dbReference type="AlphaFoldDB" id="A0AAV6GFA2"/>
<dbReference type="PANTHER" id="PTHR45721:SF3">
    <property type="entry name" value="LAMIN-B1"/>
    <property type="match status" value="1"/>
</dbReference>
<accession>A0AAV6GFA2</accession>